<evidence type="ECO:0000259" key="1">
    <source>
        <dbReference type="Pfam" id="PF13524"/>
    </source>
</evidence>
<name>A0ABX1XY22_9BACL</name>
<accession>A0ABX1XY22</accession>
<dbReference type="InterPro" id="IPR055259">
    <property type="entry name" value="YkvP/CgeB_Glyco_trans-like"/>
</dbReference>
<dbReference type="Pfam" id="PF13524">
    <property type="entry name" value="Glyco_trans_1_2"/>
    <property type="match status" value="1"/>
</dbReference>
<sequence length="341" mass="40656">MKYVPLSAKLFRDFRRRGSFMNKLNILYFTIDWSSFTYKPDHYFKLELEKLPDVHVRFVKGEYTVGKLGGYLPDILSQLDFVPDFIYLDDFESIRGVYGLPRGLNEVNIPKGVLFHDVYRVRDDFKNFVKENSLDLVLAHYRESFLTYFPEFHDRFRWLPNHAYEPVFHKYGLKRRINYLMMGKINGAYPLRSKIYKKMKGIDGFVSHGHPGYKWFSKRDSKTKFLDENYAMEISRAKIFLTCGSIYNFAVGKYFEVPACGTLLLTSDFSELRDLGFIHKETFVKIDKHNFLAKAKYYLRHRDERNEIRRKGYALVQSRHTTSIRVREFVDELWKFTGKTR</sequence>
<comment type="caution">
    <text evidence="2">The sequence shown here is derived from an EMBL/GenBank/DDBJ whole genome shotgun (WGS) entry which is preliminary data.</text>
</comment>
<feature type="domain" description="Spore protein YkvP/CgeB glycosyl transferase-like" evidence="1">
    <location>
        <begin position="201"/>
        <end position="330"/>
    </location>
</feature>
<keyword evidence="3" id="KW-1185">Reference proteome</keyword>
<protein>
    <submittedName>
        <fullName evidence="2">Glycosyltransferase</fullName>
    </submittedName>
</protein>
<dbReference type="EMBL" id="WHOA01000096">
    <property type="protein sequence ID" value="NOU72619.1"/>
    <property type="molecule type" value="Genomic_DNA"/>
</dbReference>
<organism evidence="2 3">
    <name type="scientific">Paenibacillus phytorum</name>
    <dbReference type="NCBI Taxonomy" id="2654977"/>
    <lineage>
        <taxon>Bacteria</taxon>
        <taxon>Bacillati</taxon>
        <taxon>Bacillota</taxon>
        <taxon>Bacilli</taxon>
        <taxon>Bacillales</taxon>
        <taxon>Paenibacillaceae</taxon>
        <taxon>Paenibacillus</taxon>
    </lineage>
</organism>
<reference evidence="2 3" key="1">
    <citation type="submission" date="2019-10" db="EMBL/GenBank/DDBJ databases">
        <title>Description of Paenibacillus terrestris sp. nov.</title>
        <authorList>
            <person name="Carlier A."/>
            <person name="Qi S."/>
        </authorList>
    </citation>
    <scope>NUCLEOTIDE SEQUENCE [LARGE SCALE GENOMIC DNA]</scope>
    <source>
        <strain evidence="2 3">LMG 31458</strain>
    </source>
</reference>
<proteinExistence type="predicted"/>
<evidence type="ECO:0000313" key="3">
    <source>
        <dbReference type="Proteomes" id="UP000616779"/>
    </source>
</evidence>
<gene>
    <name evidence="2" type="ORF">GC098_14475</name>
</gene>
<evidence type="ECO:0000313" key="2">
    <source>
        <dbReference type="EMBL" id="NOU72619.1"/>
    </source>
</evidence>
<dbReference type="Proteomes" id="UP000616779">
    <property type="component" value="Unassembled WGS sequence"/>
</dbReference>